<evidence type="ECO:0000313" key="3">
    <source>
        <dbReference type="EMBL" id="KEQ69629.1"/>
    </source>
</evidence>
<accession>A0A074WDM5</accession>
<feature type="transmembrane region" description="Helical" evidence="1">
    <location>
        <begin position="445"/>
        <end position="466"/>
    </location>
</feature>
<dbReference type="PANTHER" id="PTHR23028:SF134">
    <property type="entry name" value="PUTATIVE (AFU_ORTHOLOGUE AFUA_4G08520)-RELATED"/>
    <property type="match status" value="1"/>
</dbReference>
<feature type="transmembrane region" description="Helical" evidence="1">
    <location>
        <begin position="163"/>
        <end position="183"/>
    </location>
</feature>
<name>A0A074WDM5_9PEZI</name>
<dbReference type="InterPro" id="IPR002656">
    <property type="entry name" value="Acyl_transf_3_dom"/>
</dbReference>
<dbReference type="AlphaFoldDB" id="A0A074WDM5"/>
<protein>
    <submittedName>
        <fullName evidence="3">Putative acyltransferase</fullName>
    </submittedName>
</protein>
<keyword evidence="4" id="KW-1185">Reference proteome</keyword>
<keyword evidence="1" id="KW-0472">Membrane</keyword>
<keyword evidence="1" id="KW-1133">Transmembrane helix</keyword>
<feature type="domain" description="Acyltransferase 3" evidence="2">
    <location>
        <begin position="66"/>
        <end position="463"/>
    </location>
</feature>
<feature type="transmembrane region" description="Helical" evidence="1">
    <location>
        <begin position="110"/>
        <end position="132"/>
    </location>
</feature>
<dbReference type="PANTHER" id="PTHR23028">
    <property type="entry name" value="ACETYLTRANSFERASE"/>
    <property type="match status" value="1"/>
</dbReference>
<dbReference type="Proteomes" id="UP000027730">
    <property type="component" value="Unassembled WGS sequence"/>
</dbReference>
<sequence length="490" mass="55438">MTTRRMRCTENLPAYCERLTVRLRVLHLSNYPRYSRTFAFAILPSFVQDRIRPSAKPQKPLHPTGFLDGMRGVAAFLVIVFHLVVCCYDAKHGYASGDHGQHREFFKLPFIRIIYAGPTMVSIFFVVSGYALSYKPVKLMRSKSWQSLSQSLASSIFRRAIRLFLPCIVSTFFISMMIWSGLYDWGADFAKARGHYNPKHDIDIPKFDSLAAQMAFWAKETSTKLINPWSFAAKSTEVTIDGHLWTIPVEFRSSLVLYLTQAGLAHLKSKVRMAILVFLIIWVHQMGRWEMILFYGGFLCADLGFHRSSTSTPALPTGTSTTKYRRSILKPLVYVSVFLLGVYLGCQPQKSAGKTPGWVTLVSMIPDHIGNPKRYWPGWGAILLVWSTSCYKPLQRLFDNKLSQYLGKISFSLYIVHGAVTHVIGYPLMNILDGAVGRDHALNRAVGFGVGSGATLFFTVWFADLFTTTVDEPSVRFARWVEEKCNVSVE</sequence>
<dbReference type="GeneID" id="25415730"/>
<dbReference type="RefSeq" id="XP_013423960.1">
    <property type="nucleotide sequence ID" value="XM_013568506.1"/>
</dbReference>
<reference evidence="3 4" key="1">
    <citation type="journal article" date="2014" name="BMC Genomics">
        <title>Genome sequencing of four Aureobasidium pullulans varieties: biotechnological potential, stress tolerance, and description of new species.</title>
        <authorList>
            <person name="Gostin Ar C."/>
            <person name="Ohm R.A."/>
            <person name="Kogej T."/>
            <person name="Sonjak S."/>
            <person name="Turk M."/>
            <person name="Zajc J."/>
            <person name="Zalar P."/>
            <person name="Grube M."/>
            <person name="Sun H."/>
            <person name="Han J."/>
            <person name="Sharma A."/>
            <person name="Chiniquy J."/>
            <person name="Ngan C.Y."/>
            <person name="Lipzen A."/>
            <person name="Barry K."/>
            <person name="Grigoriev I.V."/>
            <person name="Gunde-Cimerman N."/>
        </authorList>
    </citation>
    <scope>NUCLEOTIDE SEQUENCE [LARGE SCALE GENOMIC DNA]</scope>
    <source>
        <strain evidence="3 4">CBS 147.97</strain>
    </source>
</reference>
<dbReference type="OrthoDB" id="5819582at2759"/>
<dbReference type="GO" id="GO:0016747">
    <property type="term" value="F:acyltransferase activity, transferring groups other than amino-acyl groups"/>
    <property type="evidence" value="ECO:0007669"/>
    <property type="project" value="InterPro"/>
</dbReference>
<feature type="transmembrane region" description="Helical" evidence="1">
    <location>
        <begin position="405"/>
        <end position="425"/>
    </location>
</feature>
<evidence type="ECO:0000259" key="2">
    <source>
        <dbReference type="Pfam" id="PF01757"/>
    </source>
</evidence>
<dbReference type="InterPro" id="IPR050879">
    <property type="entry name" value="Acyltransferase_3"/>
</dbReference>
<keyword evidence="3" id="KW-0808">Transferase</keyword>
<proteinExistence type="predicted"/>
<gene>
    <name evidence="3" type="ORF">M436DRAFT_75799</name>
</gene>
<keyword evidence="1" id="KW-0812">Transmembrane</keyword>
<organism evidence="3 4">
    <name type="scientific">Aureobasidium namibiae CBS 147.97</name>
    <dbReference type="NCBI Taxonomy" id="1043004"/>
    <lineage>
        <taxon>Eukaryota</taxon>
        <taxon>Fungi</taxon>
        <taxon>Dikarya</taxon>
        <taxon>Ascomycota</taxon>
        <taxon>Pezizomycotina</taxon>
        <taxon>Dothideomycetes</taxon>
        <taxon>Dothideomycetidae</taxon>
        <taxon>Dothideales</taxon>
        <taxon>Saccotheciaceae</taxon>
        <taxon>Aureobasidium</taxon>
    </lineage>
</organism>
<keyword evidence="3" id="KW-0012">Acyltransferase</keyword>
<dbReference type="EMBL" id="KL584720">
    <property type="protein sequence ID" value="KEQ69629.1"/>
    <property type="molecule type" value="Genomic_DNA"/>
</dbReference>
<evidence type="ECO:0000256" key="1">
    <source>
        <dbReference type="SAM" id="Phobius"/>
    </source>
</evidence>
<feature type="transmembrane region" description="Helical" evidence="1">
    <location>
        <begin position="69"/>
        <end position="90"/>
    </location>
</feature>
<dbReference type="STRING" id="1043004.A0A074WDM5"/>
<dbReference type="Pfam" id="PF01757">
    <property type="entry name" value="Acyl_transf_3"/>
    <property type="match status" value="1"/>
</dbReference>
<dbReference type="HOGENOM" id="CLU_005679_13_5_1"/>
<evidence type="ECO:0000313" key="4">
    <source>
        <dbReference type="Proteomes" id="UP000027730"/>
    </source>
</evidence>